<keyword evidence="1" id="KW-0862">Zinc</keyword>
<evidence type="ECO:0000256" key="1">
    <source>
        <dbReference type="PROSITE-ProRule" id="PRU00175"/>
    </source>
</evidence>
<organism evidence="5 6">
    <name type="scientific">Coccomyxa subellipsoidea</name>
    <dbReference type="NCBI Taxonomy" id="248742"/>
    <lineage>
        <taxon>Eukaryota</taxon>
        <taxon>Viridiplantae</taxon>
        <taxon>Chlorophyta</taxon>
        <taxon>core chlorophytes</taxon>
        <taxon>Trebouxiophyceae</taxon>
        <taxon>Trebouxiophyceae incertae sedis</taxon>
        <taxon>Coccomyxaceae</taxon>
        <taxon>Coccomyxa</taxon>
    </lineage>
</organism>
<keyword evidence="2" id="KW-0175">Coiled coil</keyword>
<protein>
    <recommendedName>
        <fullName evidence="4">RING-type domain-containing protein</fullName>
    </recommendedName>
</protein>
<dbReference type="Proteomes" id="UP001491310">
    <property type="component" value="Unassembled WGS sequence"/>
</dbReference>
<feature type="domain" description="RING-type" evidence="4">
    <location>
        <begin position="9"/>
        <end position="32"/>
    </location>
</feature>
<evidence type="ECO:0000256" key="3">
    <source>
        <dbReference type="SAM" id="MobiDB-lite"/>
    </source>
</evidence>
<feature type="compositionally biased region" description="Polar residues" evidence="3">
    <location>
        <begin position="288"/>
        <end position="314"/>
    </location>
</feature>
<feature type="region of interest" description="Disordered" evidence="3">
    <location>
        <begin position="379"/>
        <end position="405"/>
    </location>
</feature>
<feature type="region of interest" description="Disordered" evidence="3">
    <location>
        <begin position="329"/>
        <end position="356"/>
    </location>
</feature>
<dbReference type="PROSITE" id="PS50089">
    <property type="entry name" value="ZF_RING_2"/>
    <property type="match status" value="1"/>
</dbReference>
<evidence type="ECO:0000313" key="6">
    <source>
        <dbReference type="Proteomes" id="UP001491310"/>
    </source>
</evidence>
<feature type="compositionally biased region" description="Basic and acidic residues" evidence="3">
    <location>
        <begin position="391"/>
        <end position="403"/>
    </location>
</feature>
<dbReference type="EMBL" id="JALJOT010000010">
    <property type="protein sequence ID" value="KAK9906637.1"/>
    <property type="molecule type" value="Genomic_DNA"/>
</dbReference>
<feature type="coiled-coil region" evidence="2">
    <location>
        <begin position="78"/>
        <end position="186"/>
    </location>
</feature>
<reference evidence="5 6" key="1">
    <citation type="journal article" date="2024" name="Nat. Commun.">
        <title>Phylogenomics reveals the evolutionary origins of lichenization in chlorophyte algae.</title>
        <authorList>
            <person name="Puginier C."/>
            <person name="Libourel C."/>
            <person name="Otte J."/>
            <person name="Skaloud P."/>
            <person name="Haon M."/>
            <person name="Grisel S."/>
            <person name="Petersen M."/>
            <person name="Berrin J.G."/>
            <person name="Delaux P.M."/>
            <person name="Dal Grande F."/>
            <person name="Keller J."/>
        </authorList>
    </citation>
    <scope>NUCLEOTIDE SEQUENCE [LARGE SCALE GENOMIC DNA]</scope>
    <source>
        <strain evidence="5 6">SAG 216-7</strain>
    </source>
</reference>
<keyword evidence="1" id="KW-0863">Zinc-finger</keyword>
<feature type="compositionally biased region" description="Low complexity" evidence="3">
    <location>
        <begin position="273"/>
        <end position="287"/>
    </location>
</feature>
<proteinExistence type="predicted"/>
<evidence type="ECO:0000259" key="4">
    <source>
        <dbReference type="PROSITE" id="PS50089"/>
    </source>
</evidence>
<accession>A0ABR2YJF0</accession>
<keyword evidence="1" id="KW-0479">Metal-binding</keyword>
<dbReference type="InterPro" id="IPR013083">
    <property type="entry name" value="Znf_RING/FYVE/PHD"/>
</dbReference>
<dbReference type="Pfam" id="PF13639">
    <property type="entry name" value="zf-RING_2"/>
    <property type="match status" value="1"/>
</dbReference>
<dbReference type="InterPro" id="IPR001841">
    <property type="entry name" value="Znf_RING"/>
</dbReference>
<evidence type="ECO:0000313" key="5">
    <source>
        <dbReference type="EMBL" id="KAK9906637.1"/>
    </source>
</evidence>
<evidence type="ECO:0000256" key="2">
    <source>
        <dbReference type="SAM" id="Coils"/>
    </source>
</evidence>
<comment type="caution">
    <text evidence="5">The sequence shown here is derived from an EMBL/GenBank/DDBJ whole genome shotgun (WGS) entry which is preliminary data.</text>
</comment>
<name>A0ABR2YJF0_9CHLO</name>
<dbReference type="Gene3D" id="3.30.40.10">
    <property type="entry name" value="Zinc/RING finger domain, C3HC4 (zinc finger)"/>
    <property type="match status" value="1"/>
</dbReference>
<sequence>MTLLASESCGHVFHEDCVAKALEYKKECPICRAPTKRPERDKRAEQHRIYLPLAPQSAPGLSQNPDTVATPGRLIVTRGEYSAKISEAEELRKEVKELHATIKEEARKLEAATAALQEETKKLRVMELEADELRDKAEEERLRLAEDVLVKERELKKLRDEKHTMKSQLEQQANFYKGKAVREERENKKHVKEVATLQLLLDKELGSKDLSAIAKKLGASSKDEDATLAFQNAIDLRNAEYRQLLLQKKKLDSERRDLALKAAVQPASSVQELSGGAAARSGALGSGQQHSGDSLGTSSFLSNRDSGSSRWKQSFSHASSSLGLGVGKGRGSFLHKKPPGSGGPNGQFVCRGADGKGGRTTVLKTASLLQTGMKRAAWPAASTYGSGAARSDSHMKTKSEKARTVQGTASIAQFFSKGPKS</sequence>
<dbReference type="SUPFAM" id="SSF57850">
    <property type="entry name" value="RING/U-box"/>
    <property type="match status" value="1"/>
</dbReference>
<feature type="region of interest" description="Disordered" evidence="3">
    <location>
        <begin position="270"/>
        <end position="314"/>
    </location>
</feature>
<keyword evidence="6" id="KW-1185">Reference proteome</keyword>
<gene>
    <name evidence="5" type="ORF">WJX75_005284</name>
</gene>